<evidence type="ECO:0000313" key="2">
    <source>
        <dbReference type="Proteomes" id="UP001320876"/>
    </source>
</evidence>
<protein>
    <submittedName>
        <fullName evidence="1">Uncharacterized protein</fullName>
    </submittedName>
</protein>
<name>A0ABT3GN41_9BACT</name>
<comment type="caution">
    <text evidence="1">The sequence shown here is derived from an EMBL/GenBank/DDBJ whole genome shotgun (WGS) entry which is preliminary data.</text>
</comment>
<dbReference type="Proteomes" id="UP001320876">
    <property type="component" value="Unassembled WGS sequence"/>
</dbReference>
<dbReference type="RefSeq" id="WP_264489037.1">
    <property type="nucleotide sequence ID" value="NZ_JAPDDT010000010.1"/>
</dbReference>
<keyword evidence="2" id="KW-1185">Reference proteome</keyword>
<reference evidence="1 2" key="1">
    <citation type="submission" date="2022-10" db="EMBL/GenBank/DDBJ databases">
        <title>Luteolibacter arcticus strain CCTCC AB 2014275, whole genome shotgun sequencing project.</title>
        <authorList>
            <person name="Zhao G."/>
            <person name="Shen L."/>
        </authorList>
    </citation>
    <scope>NUCLEOTIDE SEQUENCE [LARGE SCALE GENOMIC DNA]</scope>
    <source>
        <strain evidence="1 2">CCTCC AB 2014275</strain>
    </source>
</reference>
<sequence>MAWRIDEHVIRGEIDNRTRGKVTGRIWFTGSDEPVVLELEGNPWRDLAGHLLRFSNPTPKPGLREGFAPLQDGVVGDITASRKVKVPDVPMEEVIACYEKKQPFPWHWGNSLYLEWFSMKNGRVVIETADFKLDLDDTAVWTMSDEEEIEQRRANGEAMTGFMDRMMMAVAEQSGHDDDDAPKSKAEAEADAEAARMDLLLDRVQARIEREGHDDFERIFDEERTRLMRERGESDPQLTPEQEAERQRWIEEMNAICAESVENADADDWKDDQRHPLIERCVELAVRLHHEVGEWLPKDAPQEHPLLEVINGVQSASAKLGGALESADEWPPDKLFAGDVLVRLKKAREWLRDALHGIDAADHESLATPVWRAFVRKETGEILGEVEGLIAEVREVLAEEG</sequence>
<gene>
    <name evidence="1" type="ORF">OKA05_20375</name>
</gene>
<dbReference type="EMBL" id="JAPDDT010000010">
    <property type="protein sequence ID" value="MCW1924930.1"/>
    <property type="molecule type" value="Genomic_DNA"/>
</dbReference>
<evidence type="ECO:0000313" key="1">
    <source>
        <dbReference type="EMBL" id="MCW1924930.1"/>
    </source>
</evidence>
<organism evidence="1 2">
    <name type="scientific">Luteolibacter arcticus</name>
    <dbReference type="NCBI Taxonomy" id="1581411"/>
    <lineage>
        <taxon>Bacteria</taxon>
        <taxon>Pseudomonadati</taxon>
        <taxon>Verrucomicrobiota</taxon>
        <taxon>Verrucomicrobiia</taxon>
        <taxon>Verrucomicrobiales</taxon>
        <taxon>Verrucomicrobiaceae</taxon>
        <taxon>Luteolibacter</taxon>
    </lineage>
</organism>
<accession>A0ABT3GN41</accession>
<proteinExistence type="predicted"/>